<name>A0AAV5W0I2_9BILA</name>
<evidence type="ECO:0000256" key="2">
    <source>
        <dbReference type="ARBA" id="ARBA00022475"/>
    </source>
</evidence>
<dbReference type="InterPro" id="IPR038683">
    <property type="entry name" value="IL17RA/B_FnIII-like_1_sf"/>
</dbReference>
<dbReference type="Gene3D" id="2.60.40.2160">
    <property type="entry name" value="Interleukin-17 receptor A/B, fibronectin-III-like domain 1"/>
    <property type="match status" value="1"/>
</dbReference>
<evidence type="ECO:0000313" key="14">
    <source>
        <dbReference type="Proteomes" id="UP001432322"/>
    </source>
</evidence>
<comment type="caution">
    <text evidence="13">The sequence shown here is derived from an EMBL/GenBank/DDBJ whole genome shotgun (WGS) entry which is preliminary data.</text>
</comment>
<evidence type="ECO:0000256" key="7">
    <source>
        <dbReference type="ARBA" id="ARBA00023170"/>
    </source>
</evidence>
<evidence type="ECO:0000256" key="4">
    <source>
        <dbReference type="ARBA" id="ARBA00022729"/>
    </source>
</evidence>
<organism evidence="13 14">
    <name type="scientific">Pristionchus fissidentatus</name>
    <dbReference type="NCBI Taxonomy" id="1538716"/>
    <lineage>
        <taxon>Eukaryota</taxon>
        <taxon>Metazoa</taxon>
        <taxon>Ecdysozoa</taxon>
        <taxon>Nematoda</taxon>
        <taxon>Chromadorea</taxon>
        <taxon>Rhabditida</taxon>
        <taxon>Rhabditina</taxon>
        <taxon>Diplogasteromorpha</taxon>
        <taxon>Diplogasteroidea</taxon>
        <taxon>Neodiplogasteridae</taxon>
        <taxon>Pristionchus</taxon>
    </lineage>
</organism>
<feature type="non-terminal residue" evidence="13">
    <location>
        <position position="708"/>
    </location>
</feature>
<dbReference type="AlphaFoldDB" id="A0AAV5W0I2"/>
<evidence type="ECO:0000256" key="6">
    <source>
        <dbReference type="ARBA" id="ARBA00023136"/>
    </source>
</evidence>
<feature type="chain" id="PRO_5043786690" description="SEFIR domain-containing protein" evidence="11">
    <location>
        <begin position="20"/>
        <end position="708"/>
    </location>
</feature>
<feature type="region of interest" description="Disordered" evidence="9">
    <location>
        <begin position="662"/>
        <end position="708"/>
    </location>
</feature>
<evidence type="ECO:0000256" key="1">
    <source>
        <dbReference type="ARBA" id="ARBA00004251"/>
    </source>
</evidence>
<reference evidence="13" key="1">
    <citation type="submission" date="2023-10" db="EMBL/GenBank/DDBJ databases">
        <title>Genome assembly of Pristionchus species.</title>
        <authorList>
            <person name="Yoshida K."/>
            <person name="Sommer R.J."/>
        </authorList>
    </citation>
    <scope>NUCLEOTIDE SEQUENCE</scope>
    <source>
        <strain evidence="13">RS5133</strain>
    </source>
</reference>
<dbReference type="PROSITE" id="PS51534">
    <property type="entry name" value="SEFIR"/>
    <property type="match status" value="1"/>
</dbReference>
<evidence type="ECO:0000313" key="13">
    <source>
        <dbReference type="EMBL" id="GMT25331.1"/>
    </source>
</evidence>
<dbReference type="PANTHER" id="PTHR15583">
    <property type="entry name" value="INTERLEUKIN-17 RECEPTOR"/>
    <property type="match status" value="1"/>
</dbReference>
<keyword evidence="2" id="KW-1003">Cell membrane</keyword>
<comment type="subcellular location">
    <subcellularLocation>
        <location evidence="1">Cell membrane</location>
        <topology evidence="1">Single-pass type I membrane protein</topology>
    </subcellularLocation>
</comment>
<sequence>MKTILTALVVLGVTVVVHSAPFDNSSLLDDLETAPPSGALDAPSFGRDCADPHNAHVRCTVQEAPCDDVHSVPQVKKGDEPPEVHDLRVESYTKANTHGNEHQLHVDISWQMPMSNDSHRLRAFHLEVVPDEANRDSFCYLLKVSENAEGGDPWVPRYHFSTTSLFSFSSNYSIRVRSLPRSVNHAPMTQKRVTMMKDPGRASNETNMCDGPASKAAAKWTASFRRIFLNTMLRTINVKFVAAPKQYCFEQYEVRLLNTEGMELLHAHIVDVKDLKESHENGIIVYIGEHNFTDLEYDTDYIPSVLPVEASSTGKCLCPIDDVSDPHGVCSCIAADWKKIRLTAPPIPSAAPTTQQPAILQEEGSSWWFSIFAALLFIVLILFILYALYKLMQKYRSRGKLVRTRFVTDTQTEYLIDPRLPPVSCSSSWSVLVVYSHDSGLHESTVIALAEFLRDSFNIKVHIDRWEQDEIEANVHDYINNAVLRVDKILIINSVGAYCRLQARARSEPLERILLPDPLDRLFEAQIDMALQHARVISMRFSYTPSSATLFSLSPLLQYSVPENLPLLLSALTENSARNDPRLMVGGAGGYDPCLDRLRACITRMQNAIDADPGWFENSHRRVPVRISSPAGTPIKAVAAAAAAAAPPAAAVAAKEEHRPILPPIDSGIAESSFIEEEEEPEPASRLITVPRDSGVHDTPPASTVLEP</sequence>
<evidence type="ECO:0000256" key="8">
    <source>
        <dbReference type="ARBA" id="ARBA00023180"/>
    </source>
</evidence>
<evidence type="ECO:0000256" key="9">
    <source>
        <dbReference type="SAM" id="MobiDB-lite"/>
    </source>
</evidence>
<gene>
    <name evidence="13" type="ORF">PFISCL1PPCAC_16628</name>
</gene>
<feature type="signal peptide" evidence="11">
    <location>
        <begin position="1"/>
        <end position="19"/>
    </location>
</feature>
<evidence type="ECO:0000256" key="11">
    <source>
        <dbReference type="SAM" id="SignalP"/>
    </source>
</evidence>
<dbReference type="GO" id="GO:0030368">
    <property type="term" value="F:interleukin-17 receptor activity"/>
    <property type="evidence" value="ECO:0007669"/>
    <property type="project" value="InterPro"/>
</dbReference>
<dbReference type="GO" id="GO:0005886">
    <property type="term" value="C:plasma membrane"/>
    <property type="evidence" value="ECO:0007669"/>
    <property type="project" value="UniProtKB-SubCell"/>
</dbReference>
<protein>
    <recommendedName>
        <fullName evidence="12">SEFIR domain-containing protein</fullName>
    </recommendedName>
</protein>
<dbReference type="Proteomes" id="UP001432322">
    <property type="component" value="Unassembled WGS sequence"/>
</dbReference>
<feature type="transmembrane region" description="Helical" evidence="10">
    <location>
        <begin position="367"/>
        <end position="389"/>
    </location>
</feature>
<keyword evidence="5 10" id="KW-1133">Transmembrane helix</keyword>
<evidence type="ECO:0000256" key="3">
    <source>
        <dbReference type="ARBA" id="ARBA00022692"/>
    </source>
</evidence>
<keyword evidence="14" id="KW-1185">Reference proteome</keyword>
<dbReference type="Pfam" id="PF23608">
    <property type="entry name" value="Ig_ILCR1"/>
    <property type="match status" value="1"/>
</dbReference>
<dbReference type="Pfam" id="PF25519">
    <property type="entry name" value="ILCR1_N"/>
    <property type="match status" value="1"/>
</dbReference>
<keyword evidence="6 10" id="KW-0472">Membrane</keyword>
<dbReference type="Pfam" id="PF08357">
    <property type="entry name" value="SEFIR"/>
    <property type="match status" value="1"/>
</dbReference>
<dbReference type="InterPro" id="IPR057066">
    <property type="entry name" value="Ig_ILCR1"/>
</dbReference>
<evidence type="ECO:0000256" key="5">
    <source>
        <dbReference type="ARBA" id="ARBA00022989"/>
    </source>
</evidence>
<evidence type="ECO:0000256" key="10">
    <source>
        <dbReference type="SAM" id="Phobius"/>
    </source>
</evidence>
<keyword evidence="8" id="KW-0325">Glycoprotein</keyword>
<accession>A0AAV5W0I2</accession>
<dbReference type="EMBL" id="BTSY01000004">
    <property type="protein sequence ID" value="GMT25331.1"/>
    <property type="molecule type" value="Genomic_DNA"/>
</dbReference>
<evidence type="ECO:0000259" key="12">
    <source>
        <dbReference type="PROSITE" id="PS51534"/>
    </source>
</evidence>
<dbReference type="InterPro" id="IPR039465">
    <property type="entry name" value="IL-17_rcpt-like"/>
</dbReference>
<dbReference type="InterPro" id="IPR013568">
    <property type="entry name" value="SEFIR_dom"/>
</dbReference>
<keyword evidence="3 10" id="KW-0812">Transmembrane</keyword>
<keyword evidence="7" id="KW-0675">Receptor</keyword>
<keyword evidence="4 11" id="KW-0732">Signal</keyword>
<proteinExistence type="predicted"/>
<dbReference type="PANTHER" id="PTHR15583:SF20">
    <property type="entry name" value="INTERLEUKIN CYTOKINE RECEPTOR-RELATED PROTEIN 1"/>
    <property type="match status" value="1"/>
</dbReference>
<feature type="domain" description="SEFIR" evidence="12">
    <location>
        <begin position="428"/>
        <end position="570"/>
    </location>
</feature>
<dbReference type="Gene3D" id="3.40.50.11530">
    <property type="match status" value="1"/>
</dbReference>